<dbReference type="GO" id="GO:0043531">
    <property type="term" value="F:ADP binding"/>
    <property type="evidence" value="ECO:0007669"/>
    <property type="project" value="TreeGrafter"/>
</dbReference>
<evidence type="ECO:0000256" key="6">
    <source>
        <dbReference type="ARBA" id="ARBA00022777"/>
    </source>
</evidence>
<evidence type="ECO:0000313" key="11">
    <source>
        <dbReference type="Proteomes" id="UP000705867"/>
    </source>
</evidence>
<evidence type="ECO:0000313" key="10">
    <source>
        <dbReference type="EMBL" id="MBZ0154674.1"/>
    </source>
</evidence>
<dbReference type="GO" id="GO:0005524">
    <property type="term" value="F:ATP binding"/>
    <property type="evidence" value="ECO:0007669"/>
    <property type="project" value="UniProtKB-KW"/>
</dbReference>
<evidence type="ECO:0000256" key="3">
    <source>
        <dbReference type="ARBA" id="ARBA00013061"/>
    </source>
</evidence>
<dbReference type="GO" id="GO:0004618">
    <property type="term" value="F:phosphoglycerate kinase activity"/>
    <property type="evidence" value="ECO:0007669"/>
    <property type="project" value="UniProtKB-EC"/>
</dbReference>
<reference evidence="10" key="1">
    <citation type="journal article" date="2021" name="bioRxiv">
        <title>Unraveling nitrogen, sulfur and carbon metabolic pathways and microbial community transcriptional responses to substrate deprivation and toxicity stresses in a bioreactor mimicking anoxic brackish coastal sediment conditions.</title>
        <authorList>
            <person name="Martins P.D."/>
            <person name="Echeveste M.J."/>
            <person name="Arshad A."/>
            <person name="Kurth J."/>
            <person name="Ouboter H."/>
            <person name="Jetten M.S.M."/>
            <person name="Welte C.U."/>
        </authorList>
    </citation>
    <scope>NUCLEOTIDE SEQUENCE</scope>
    <source>
        <strain evidence="10">MAG_39</strain>
    </source>
</reference>
<dbReference type="PRINTS" id="PR00477">
    <property type="entry name" value="PHGLYCKINASE"/>
</dbReference>
<evidence type="ECO:0000256" key="7">
    <source>
        <dbReference type="ARBA" id="ARBA00022840"/>
    </source>
</evidence>
<dbReference type="SUPFAM" id="SSF53748">
    <property type="entry name" value="Phosphoglycerate kinase"/>
    <property type="match status" value="1"/>
</dbReference>
<feature type="compositionally biased region" description="Gly residues" evidence="9">
    <location>
        <begin position="444"/>
        <end position="453"/>
    </location>
</feature>
<keyword evidence="5" id="KW-0547">Nucleotide-binding</keyword>
<organism evidence="10 11">
    <name type="scientific">Candidatus Nitrobium versatile</name>
    <dbReference type="NCBI Taxonomy" id="2884831"/>
    <lineage>
        <taxon>Bacteria</taxon>
        <taxon>Pseudomonadati</taxon>
        <taxon>Nitrospirota</taxon>
        <taxon>Nitrospiria</taxon>
        <taxon>Nitrospirales</taxon>
        <taxon>Nitrospiraceae</taxon>
        <taxon>Candidatus Nitrobium</taxon>
    </lineage>
</organism>
<protein>
    <recommendedName>
        <fullName evidence="3 8">Phosphoglycerate kinase</fullName>
        <ecNumber evidence="3 8">2.7.2.3</ecNumber>
    </recommendedName>
</protein>
<accession>A0A953J9A4</accession>
<reference evidence="10" key="2">
    <citation type="submission" date="2021-08" db="EMBL/GenBank/DDBJ databases">
        <authorList>
            <person name="Dalcin Martins P."/>
        </authorList>
    </citation>
    <scope>NUCLEOTIDE SEQUENCE</scope>
    <source>
        <strain evidence="10">MAG_39</strain>
    </source>
</reference>
<keyword evidence="7" id="KW-0067">ATP-binding</keyword>
<dbReference type="InterPro" id="IPR015824">
    <property type="entry name" value="Phosphoglycerate_kinase_N"/>
</dbReference>
<name>A0A953J9A4_9BACT</name>
<dbReference type="Pfam" id="PF00162">
    <property type="entry name" value="PGK"/>
    <property type="match status" value="1"/>
</dbReference>
<keyword evidence="6 8" id="KW-0418">Kinase</keyword>
<sequence>MDQRMDPRLRIIQNADLNGKVVLVRFDHNVVKDGEIKDPYRIDRTFGTLYNIVERGGRPILMTHIGRPRDKKTGEIECRPGESVEPIVEYLEHKLHTTFHVPKLPIDPERGIIGIDTSINLAIRSLRERRIGGIYLPNTRWFLGEESGGEAGATFALQLAGLADVFINDAFGSWQPHASTYDITKHLPSYAGFLMQQEIANLNAVINPERPFVAVVAGAKYDTKIKPLYALYDKVDSLILGGVIYNAFLCAKYGVRIAGVPDSDITAAKDLVEKDRANRKIVELPYVVESDTLEGRIEGKYRTRSLRDFREGESYQYILDIDPASFEDREVADCISGAKTIFVNAVMGFTPHFTSGSAALDSTIDHNRTALKMYGGGDTLQEFKNLCPGLYLSVLDNTQYYFFTGGGTVLTAIEQGSPYGLKPVQTLLQKEERGAPESTEAVGAGIGDGNTRR</sequence>
<dbReference type="AlphaFoldDB" id="A0A953J9A4"/>
<dbReference type="GO" id="GO:0006094">
    <property type="term" value="P:gluconeogenesis"/>
    <property type="evidence" value="ECO:0007669"/>
    <property type="project" value="TreeGrafter"/>
</dbReference>
<evidence type="ECO:0000256" key="5">
    <source>
        <dbReference type="ARBA" id="ARBA00022741"/>
    </source>
</evidence>
<comment type="catalytic activity">
    <reaction evidence="1 8">
        <text>(2R)-3-phosphoglycerate + ATP = (2R)-3-phospho-glyceroyl phosphate + ADP</text>
        <dbReference type="Rhea" id="RHEA:14801"/>
        <dbReference type="ChEBI" id="CHEBI:30616"/>
        <dbReference type="ChEBI" id="CHEBI:57604"/>
        <dbReference type="ChEBI" id="CHEBI:58272"/>
        <dbReference type="ChEBI" id="CHEBI:456216"/>
        <dbReference type="EC" id="2.7.2.3"/>
    </reaction>
</comment>
<dbReference type="GO" id="GO:0006096">
    <property type="term" value="P:glycolytic process"/>
    <property type="evidence" value="ECO:0007669"/>
    <property type="project" value="InterPro"/>
</dbReference>
<evidence type="ECO:0000256" key="4">
    <source>
        <dbReference type="ARBA" id="ARBA00022679"/>
    </source>
</evidence>
<evidence type="ECO:0000256" key="9">
    <source>
        <dbReference type="SAM" id="MobiDB-lite"/>
    </source>
</evidence>
<dbReference type="PANTHER" id="PTHR11406">
    <property type="entry name" value="PHOSPHOGLYCERATE KINASE"/>
    <property type="match status" value="1"/>
</dbReference>
<dbReference type="Proteomes" id="UP000705867">
    <property type="component" value="Unassembled WGS sequence"/>
</dbReference>
<evidence type="ECO:0000256" key="1">
    <source>
        <dbReference type="ARBA" id="ARBA00000642"/>
    </source>
</evidence>
<evidence type="ECO:0000256" key="8">
    <source>
        <dbReference type="RuleBase" id="RU000532"/>
    </source>
</evidence>
<gene>
    <name evidence="10" type="ORF">K8I29_00475</name>
</gene>
<dbReference type="PANTHER" id="PTHR11406:SF23">
    <property type="entry name" value="PHOSPHOGLYCERATE KINASE 1, CHLOROPLASTIC-RELATED"/>
    <property type="match status" value="1"/>
</dbReference>
<dbReference type="Gene3D" id="3.40.50.1260">
    <property type="entry name" value="Phosphoglycerate kinase, N-terminal domain"/>
    <property type="match status" value="2"/>
</dbReference>
<comment type="caution">
    <text evidence="10">The sequence shown here is derived from an EMBL/GenBank/DDBJ whole genome shotgun (WGS) entry which is preliminary data.</text>
</comment>
<feature type="region of interest" description="Disordered" evidence="9">
    <location>
        <begin position="430"/>
        <end position="453"/>
    </location>
</feature>
<evidence type="ECO:0000256" key="2">
    <source>
        <dbReference type="ARBA" id="ARBA00008982"/>
    </source>
</evidence>
<keyword evidence="4 8" id="KW-0808">Transferase</keyword>
<comment type="similarity">
    <text evidence="2 8">Belongs to the phosphoglycerate kinase family.</text>
</comment>
<dbReference type="InterPro" id="IPR036043">
    <property type="entry name" value="Phosphoglycerate_kinase_sf"/>
</dbReference>
<dbReference type="EMBL" id="JAIOIV010000007">
    <property type="protein sequence ID" value="MBZ0154674.1"/>
    <property type="molecule type" value="Genomic_DNA"/>
</dbReference>
<dbReference type="InterPro" id="IPR001576">
    <property type="entry name" value="Phosphoglycerate_kinase"/>
</dbReference>
<proteinExistence type="inferred from homology"/>
<dbReference type="GO" id="GO:0005829">
    <property type="term" value="C:cytosol"/>
    <property type="evidence" value="ECO:0007669"/>
    <property type="project" value="TreeGrafter"/>
</dbReference>
<dbReference type="EC" id="2.7.2.3" evidence="3 8"/>